<evidence type="ECO:0000313" key="1">
    <source>
        <dbReference type="EMBL" id="MDP9798665.1"/>
    </source>
</evidence>
<comment type="caution">
    <text evidence="1">The sequence shown here is derived from an EMBL/GenBank/DDBJ whole genome shotgun (WGS) entry which is preliminary data.</text>
</comment>
<sequence length="54" mass="5759">MQLIVREVGADLRRFPSMEWVTIVGTELVDGAARGEVTVIARVLALPAAVRPAG</sequence>
<organism evidence="1 2">
    <name type="scientific">Catenuloplanes nepalensis</name>
    <dbReference type="NCBI Taxonomy" id="587533"/>
    <lineage>
        <taxon>Bacteria</taxon>
        <taxon>Bacillati</taxon>
        <taxon>Actinomycetota</taxon>
        <taxon>Actinomycetes</taxon>
        <taxon>Micromonosporales</taxon>
        <taxon>Micromonosporaceae</taxon>
        <taxon>Catenuloplanes</taxon>
    </lineage>
</organism>
<dbReference type="RefSeq" id="WP_306836727.1">
    <property type="nucleotide sequence ID" value="NZ_JAUSRA010000001.1"/>
</dbReference>
<reference evidence="1 2" key="1">
    <citation type="submission" date="2023-07" db="EMBL/GenBank/DDBJ databases">
        <title>Sequencing the genomes of 1000 actinobacteria strains.</title>
        <authorList>
            <person name="Klenk H.-P."/>
        </authorList>
    </citation>
    <scope>NUCLEOTIDE SEQUENCE [LARGE SCALE GENOMIC DNA]</scope>
    <source>
        <strain evidence="1 2">DSM 44710</strain>
    </source>
</reference>
<accession>A0ABT9N4M9</accession>
<dbReference type="EMBL" id="JAUSRA010000001">
    <property type="protein sequence ID" value="MDP9798665.1"/>
    <property type="molecule type" value="Genomic_DNA"/>
</dbReference>
<gene>
    <name evidence="1" type="ORF">J2S43_007177</name>
</gene>
<proteinExistence type="predicted"/>
<protein>
    <submittedName>
        <fullName evidence="1">Uncharacterized protein</fullName>
    </submittedName>
</protein>
<keyword evidence="2" id="KW-1185">Reference proteome</keyword>
<dbReference type="Proteomes" id="UP001240984">
    <property type="component" value="Unassembled WGS sequence"/>
</dbReference>
<evidence type="ECO:0000313" key="2">
    <source>
        <dbReference type="Proteomes" id="UP001240984"/>
    </source>
</evidence>
<name>A0ABT9N4M9_9ACTN</name>